<protein>
    <submittedName>
        <fullName evidence="2">Uncharacterized protein</fullName>
    </submittedName>
</protein>
<dbReference type="Proteomes" id="UP000516437">
    <property type="component" value="Chromosome 5"/>
</dbReference>
<name>A0A6A1VN98_9ROSI</name>
<sequence>MASASIFASISILPSQNQILSFVSFPAFHSQIPQKSIALVAGAHRRTRRRPRRKLPERDMSVAVPMPGPSPSHRWDADDDPLLEFRNGSQGLKNELFSSHFFGNPLRKIHSAGVREQGTLGAG</sequence>
<proteinExistence type="predicted"/>
<comment type="caution">
    <text evidence="2">The sequence shown here is derived from an EMBL/GenBank/DDBJ whole genome shotgun (WGS) entry which is preliminary data.</text>
</comment>
<feature type="compositionally biased region" description="Basic residues" evidence="1">
    <location>
        <begin position="43"/>
        <end position="53"/>
    </location>
</feature>
<dbReference type="AlphaFoldDB" id="A0A6A1VN98"/>
<evidence type="ECO:0000256" key="1">
    <source>
        <dbReference type="SAM" id="MobiDB-lite"/>
    </source>
</evidence>
<gene>
    <name evidence="2" type="ORF">CJ030_MR5G000447</name>
</gene>
<dbReference type="EMBL" id="RXIC02000023">
    <property type="protein sequence ID" value="KAB1214304.1"/>
    <property type="molecule type" value="Genomic_DNA"/>
</dbReference>
<reference evidence="2 3" key="1">
    <citation type="journal article" date="2019" name="Plant Biotechnol. J.">
        <title>The red bayberry genome and genetic basis of sex determination.</title>
        <authorList>
            <person name="Jia H.M."/>
            <person name="Jia H.J."/>
            <person name="Cai Q.L."/>
            <person name="Wang Y."/>
            <person name="Zhao H.B."/>
            <person name="Yang W.F."/>
            <person name="Wang G.Y."/>
            <person name="Li Y.H."/>
            <person name="Zhan D.L."/>
            <person name="Shen Y.T."/>
            <person name="Niu Q.F."/>
            <person name="Chang L."/>
            <person name="Qiu J."/>
            <person name="Zhao L."/>
            <person name="Xie H.B."/>
            <person name="Fu W.Y."/>
            <person name="Jin J."/>
            <person name="Li X.W."/>
            <person name="Jiao Y."/>
            <person name="Zhou C.C."/>
            <person name="Tu T."/>
            <person name="Chai C.Y."/>
            <person name="Gao J.L."/>
            <person name="Fan L.J."/>
            <person name="van de Weg E."/>
            <person name="Wang J.Y."/>
            <person name="Gao Z.S."/>
        </authorList>
    </citation>
    <scope>NUCLEOTIDE SEQUENCE [LARGE SCALE GENOMIC DNA]</scope>
    <source>
        <tissue evidence="2">Leaves</tissue>
    </source>
</reference>
<accession>A0A6A1VN98</accession>
<feature type="region of interest" description="Disordered" evidence="1">
    <location>
        <begin position="42"/>
        <end position="80"/>
    </location>
</feature>
<organism evidence="2 3">
    <name type="scientific">Morella rubra</name>
    <name type="common">Chinese bayberry</name>
    <dbReference type="NCBI Taxonomy" id="262757"/>
    <lineage>
        <taxon>Eukaryota</taxon>
        <taxon>Viridiplantae</taxon>
        <taxon>Streptophyta</taxon>
        <taxon>Embryophyta</taxon>
        <taxon>Tracheophyta</taxon>
        <taxon>Spermatophyta</taxon>
        <taxon>Magnoliopsida</taxon>
        <taxon>eudicotyledons</taxon>
        <taxon>Gunneridae</taxon>
        <taxon>Pentapetalae</taxon>
        <taxon>rosids</taxon>
        <taxon>fabids</taxon>
        <taxon>Fagales</taxon>
        <taxon>Myricaceae</taxon>
        <taxon>Morella</taxon>
    </lineage>
</organism>
<evidence type="ECO:0000313" key="3">
    <source>
        <dbReference type="Proteomes" id="UP000516437"/>
    </source>
</evidence>
<keyword evidence="3" id="KW-1185">Reference proteome</keyword>
<evidence type="ECO:0000313" key="2">
    <source>
        <dbReference type="EMBL" id="KAB1214304.1"/>
    </source>
</evidence>